<evidence type="ECO:0000256" key="1">
    <source>
        <dbReference type="SAM" id="MobiDB-lite"/>
    </source>
</evidence>
<feature type="compositionally biased region" description="Polar residues" evidence="1">
    <location>
        <begin position="31"/>
        <end position="41"/>
    </location>
</feature>
<feature type="region of interest" description="Disordered" evidence="1">
    <location>
        <begin position="17"/>
        <end position="73"/>
    </location>
</feature>
<name>D5G576_TUBMM</name>
<organism evidence="2 3">
    <name type="scientific">Tuber melanosporum (strain Mel28)</name>
    <name type="common">Perigord black truffle</name>
    <dbReference type="NCBI Taxonomy" id="656061"/>
    <lineage>
        <taxon>Eukaryota</taxon>
        <taxon>Fungi</taxon>
        <taxon>Dikarya</taxon>
        <taxon>Ascomycota</taxon>
        <taxon>Pezizomycotina</taxon>
        <taxon>Pezizomycetes</taxon>
        <taxon>Pezizales</taxon>
        <taxon>Tuberaceae</taxon>
        <taxon>Tuber</taxon>
    </lineage>
</organism>
<protein>
    <submittedName>
        <fullName evidence="2">(Perigord truffle) hypothetical protein</fullName>
    </submittedName>
</protein>
<accession>D5G576</accession>
<dbReference type="KEGG" id="tml:GSTUM_00000343001"/>
<gene>
    <name evidence="2" type="ORF">GSTUM_00000343001</name>
</gene>
<proteinExistence type="predicted"/>
<dbReference type="HOGENOM" id="CLU_1295244_0_0_1"/>
<reference evidence="2 3" key="1">
    <citation type="journal article" date="2010" name="Nature">
        <title>Perigord black truffle genome uncovers evolutionary origins and mechanisms of symbiosis.</title>
        <authorList>
            <person name="Martin F."/>
            <person name="Kohler A."/>
            <person name="Murat C."/>
            <person name="Balestrini R."/>
            <person name="Coutinho P.M."/>
            <person name="Jaillon O."/>
            <person name="Montanini B."/>
            <person name="Morin E."/>
            <person name="Noel B."/>
            <person name="Percudani R."/>
            <person name="Porcel B."/>
            <person name="Rubini A."/>
            <person name="Amicucci A."/>
            <person name="Amselem J."/>
            <person name="Anthouard V."/>
            <person name="Arcioni S."/>
            <person name="Artiguenave F."/>
            <person name="Aury J.M."/>
            <person name="Ballario P."/>
            <person name="Bolchi A."/>
            <person name="Brenna A."/>
            <person name="Brun A."/>
            <person name="Buee M."/>
            <person name="Cantarel B."/>
            <person name="Chevalier G."/>
            <person name="Couloux A."/>
            <person name="Da Silva C."/>
            <person name="Denoeud F."/>
            <person name="Duplessis S."/>
            <person name="Ghignone S."/>
            <person name="Hilselberger B."/>
            <person name="Iotti M."/>
            <person name="Marcais B."/>
            <person name="Mello A."/>
            <person name="Miranda M."/>
            <person name="Pacioni G."/>
            <person name="Quesneville H."/>
            <person name="Riccioni C."/>
            <person name="Ruotolo R."/>
            <person name="Splivallo R."/>
            <person name="Stocchi V."/>
            <person name="Tisserant E."/>
            <person name="Viscomi A.R."/>
            <person name="Zambonelli A."/>
            <person name="Zampieri E."/>
            <person name="Henrissat B."/>
            <person name="Lebrun M.H."/>
            <person name="Paolocci F."/>
            <person name="Bonfante P."/>
            <person name="Ottonello S."/>
            <person name="Wincker P."/>
        </authorList>
    </citation>
    <scope>NUCLEOTIDE SEQUENCE [LARGE SCALE GENOMIC DNA]</scope>
    <source>
        <strain evidence="2 3">Mel28</strain>
    </source>
</reference>
<dbReference type="AlphaFoldDB" id="D5G576"/>
<keyword evidence="3" id="KW-1185">Reference proteome</keyword>
<dbReference type="Proteomes" id="UP000006911">
    <property type="component" value="Unassembled WGS sequence"/>
</dbReference>
<feature type="compositionally biased region" description="Polar residues" evidence="1">
    <location>
        <begin position="48"/>
        <end position="64"/>
    </location>
</feature>
<feature type="compositionally biased region" description="Basic residues" evidence="1">
    <location>
        <begin position="17"/>
        <end position="30"/>
    </location>
</feature>
<dbReference type="RefSeq" id="XP_002835512.1">
    <property type="nucleotide sequence ID" value="XM_002835466.1"/>
</dbReference>
<sequence length="213" mass="23955">MFRFGSKRVLQPKLIRHHHRPYRAHHHRRGISTTGYNTSNGAHHDTNPESGSADTASTRTSESPLDSAPHIAGNKFDQLDKDISIINVGMENLEACQNRMSTEMSDIREMLDTSLKDLCSKMDKDIPAIDVMASAPADKVQADPNYSNGERIEQELDRTIDVLMTTLASCNRNLEGLEWLGAGPGSIPAFLYFFYGNLVWIMHFRILCFDMTL</sequence>
<dbReference type="GeneID" id="9188089"/>
<dbReference type="EMBL" id="FN429997">
    <property type="protein sequence ID" value="CAZ79669.1"/>
    <property type="molecule type" value="Genomic_DNA"/>
</dbReference>
<evidence type="ECO:0000313" key="3">
    <source>
        <dbReference type="Proteomes" id="UP000006911"/>
    </source>
</evidence>
<evidence type="ECO:0000313" key="2">
    <source>
        <dbReference type="EMBL" id="CAZ79669.1"/>
    </source>
</evidence>
<dbReference type="InParanoid" id="D5G576"/>